<organism evidence="8 9">
    <name type="scientific">Sphingomonas rustica</name>
    <dbReference type="NCBI Taxonomy" id="3103142"/>
    <lineage>
        <taxon>Bacteria</taxon>
        <taxon>Pseudomonadati</taxon>
        <taxon>Pseudomonadota</taxon>
        <taxon>Alphaproteobacteria</taxon>
        <taxon>Sphingomonadales</taxon>
        <taxon>Sphingomonadaceae</taxon>
        <taxon>Sphingomonas</taxon>
    </lineage>
</organism>
<evidence type="ECO:0000256" key="4">
    <source>
        <dbReference type="ARBA" id="ARBA00022964"/>
    </source>
</evidence>
<accession>A0ABV0BBP9</accession>
<evidence type="ECO:0000256" key="6">
    <source>
        <dbReference type="ARBA" id="ARBA00023004"/>
    </source>
</evidence>
<comment type="cofactor">
    <cofactor evidence="1">
        <name>L-ascorbate</name>
        <dbReference type="ChEBI" id="CHEBI:38290"/>
    </cofactor>
</comment>
<dbReference type="InterPro" id="IPR051559">
    <property type="entry name" value="HIF_prolyl_hydroxylases"/>
</dbReference>
<evidence type="ECO:0000256" key="3">
    <source>
        <dbReference type="ARBA" id="ARBA00022896"/>
    </source>
</evidence>
<dbReference type="PROSITE" id="PS51471">
    <property type="entry name" value="FE2OG_OXY"/>
    <property type="match status" value="1"/>
</dbReference>
<evidence type="ECO:0000259" key="7">
    <source>
        <dbReference type="PROSITE" id="PS51471"/>
    </source>
</evidence>
<keyword evidence="4" id="KW-0223">Dioxygenase</keyword>
<dbReference type="InterPro" id="IPR044862">
    <property type="entry name" value="Pro_4_hyd_alph_FE2OG_OXY"/>
</dbReference>
<dbReference type="PANTHER" id="PTHR12907:SF26">
    <property type="entry name" value="HIF PROLYL HYDROXYLASE, ISOFORM C"/>
    <property type="match status" value="1"/>
</dbReference>
<keyword evidence="6" id="KW-0408">Iron</keyword>
<dbReference type="EMBL" id="JBDIZK010000005">
    <property type="protein sequence ID" value="MEN3747505.1"/>
    <property type="molecule type" value="Genomic_DNA"/>
</dbReference>
<reference evidence="8 9" key="1">
    <citation type="submission" date="2024-05" db="EMBL/GenBank/DDBJ databases">
        <title>Sphingomonas sp. HF-S3 16S ribosomal RNA gene Genome sequencing and assembly.</title>
        <authorList>
            <person name="Lee H."/>
        </authorList>
    </citation>
    <scope>NUCLEOTIDE SEQUENCE [LARGE SCALE GENOMIC DNA]</scope>
    <source>
        <strain evidence="8 9">HF-S3</strain>
    </source>
</reference>
<sequence length="212" mass="23365">MTNPLDRVPPHLVISDFLPAADHVALIDWTLANQARFEPSGLGRERALDTGFRNSLSLRGEGPRPWVAPLTATMMPLVPGWCAALGIAPFTLDQLEFDMVAYNDGAFYRRHVDTGVGGGRTPRPGSAAFRMITAVYYFHREPKRFQGGALRLHSLAHDISYGDVPPTQNSLAVFPAWARHEVMPVACPSRDFADSRFAINCWVRRTPPAAVA</sequence>
<evidence type="ECO:0000313" key="9">
    <source>
        <dbReference type="Proteomes" id="UP001427805"/>
    </source>
</evidence>
<dbReference type="RefSeq" id="WP_346246503.1">
    <property type="nucleotide sequence ID" value="NZ_JBDIZK010000005.1"/>
</dbReference>
<dbReference type="Proteomes" id="UP001427805">
    <property type="component" value="Unassembled WGS sequence"/>
</dbReference>
<gene>
    <name evidence="8" type="ORF">TPR58_10020</name>
</gene>
<dbReference type="SMART" id="SM00702">
    <property type="entry name" value="P4Hc"/>
    <property type="match status" value="1"/>
</dbReference>
<name>A0ABV0BBP9_9SPHN</name>
<evidence type="ECO:0000313" key="8">
    <source>
        <dbReference type="EMBL" id="MEN3747505.1"/>
    </source>
</evidence>
<feature type="domain" description="Fe2OG dioxygenase" evidence="7">
    <location>
        <begin position="91"/>
        <end position="205"/>
    </location>
</feature>
<dbReference type="Pfam" id="PF13640">
    <property type="entry name" value="2OG-FeII_Oxy_3"/>
    <property type="match status" value="1"/>
</dbReference>
<keyword evidence="9" id="KW-1185">Reference proteome</keyword>
<keyword evidence="3" id="KW-0847">Vitamin C</keyword>
<evidence type="ECO:0000256" key="5">
    <source>
        <dbReference type="ARBA" id="ARBA00023002"/>
    </source>
</evidence>
<proteinExistence type="predicted"/>
<comment type="caution">
    <text evidence="8">The sequence shown here is derived from an EMBL/GenBank/DDBJ whole genome shotgun (WGS) entry which is preliminary data.</text>
</comment>
<dbReference type="Gene3D" id="2.60.120.620">
    <property type="entry name" value="q2cbj1_9rhob like domain"/>
    <property type="match status" value="1"/>
</dbReference>
<protein>
    <submittedName>
        <fullName evidence="8">2OG-Fe(II) oxygenase</fullName>
    </submittedName>
</protein>
<dbReference type="InterPro" id="IPR005123">
    <property type="entry name" value="Oxoglu/Fe-dep_dioxygenase_dom"/>
</dbReference>
<keyword evidence="5" id="KW-0560">Oxidoreductase</keyword>
<keyword evidence="2" id="KW-0479">Metal-binding</keyword>
<evidence type="ECO:0000256" key="1">
    <source>
        <dbReference type="ARBA" id="ARBA00001961"/>
    </source>
</evidence>
<evidence type="ECO:0000256" key="2">
    <source>
        <dbReference type="ARBA" id="ARBA00022723"/>
    </source>
</evidence>
<dbReference type="PANTHER" id="PTHR12907">
    <property type="entry name" value="EGL NINE HOMOLOG-RELATED"/>
    <property type="match status" value="1"/>
</dbReference>
<dbReference type="InterPro" id="IPR006620">
    <property type="entry name" value="Pro_4_hyd_alph"/>
</dbReference>